<dbReference type="PANTHER" id="PTHR24024:SF18">
    <property type="entry name" value="SHORT-CHAIN COLLAGEN C4-LIKE"/>
    <property type="match status" value="1"/>
</dbReference>
<dbReference type="RefSeq" id="XP_031564261.1">
    <property type="nucleotide sequence ID" value="XM_031708401.1"/>
</dbReference>
<dbReference type="AlphaFoldDB" id="A0A6P8IAM8"/>
<dbReference type="KEGG" id="aten:116299688"/>
<dbReference type="InParanoid" id="A0A6P8IAM8"/>
<dbReference type="Proteomes" id="UP000515163">
    <property type="component" value="Unplaced"/>
</dbReference>
<dbReference type="PANTHER" id="PTHR24024">
    <property type="entry name" value="PULMONARY SURFACTANT-ASSOCIATED PROTEIN A"/>
    <property type="match status" value="1"/>
</dbReference>
<gene>
    <name evidence="2" type="primary">LOC116299688</name>
</gene>
<evidence type="ECO:0000313" key="2">
    <source>
        <dbReference type="RefSeq" id="XP_031564261.1"/>
    </source>
</evidence>
<dbReference type="OrthoDB" id="10062678at2759"/>
<reference evidence="2" key="1">
    <citation type="submission" date="2025-08" db="UniProtKB">
        <authorList>
            <consortium name="RefSeq"/>
        </authorList>
    </citation>
    <scope>IDENTIFICATION</scope>
    <source>
        <tissue evidence="2">Tentacle</tissue>
    </source>
</reference>
<accession>A0A6P8IAM8</accession>
<dbReference type="InterPro" id="IPR051077">
    <property type="entry name" value="Ca-dependent_lectin"/>
</dbReference>
<sequence length="121" mass="13446">MYGAEYELSSFNPLNKKNLHHHDATCAICRVQTRSTKLMVPGTYSCPAGWTREYWGYLMSEKYNQAHSTEYVCVDKNAEYVPGSSTGRHGTLLYPVEGVCGSLPCGPYVHGQELTCAVCTK</sequence>
<organism evidence="1 2">
    <name type="scientific">Actinia tenebrosa</name>
    <name type="common">Australian red waratah sea anemone</name>
    <dbReference type="NCBI Taxonomy" id="6105"/>
    <lineage>
        <taxon>Eukaryota</taxon>
        <taxon>Metazoa</taxon>
        <taxon>Cnidaria</taxon>
        <taxon>Anthozoa</taxon>
        <taxon>Hexacorallia</taxon>
        <taxon>Actiniaria</taxon>
        <taxon>Actiniidae</taxon>
        <taxon>Actinia</taxon>
    </lineage>
</organism>
<dbReference type="GeneID" id="116299688"/>
<evidence type="ECO:0000313" key="1">
    <source>
        <dbReference type="Proteomes" id="UP000515163"/>
    </source>
</evidence>
<keyword evidence="1" id="KW-1185">Reference proteome</keyword>
<proteinExistence type="predicted"/>
<dbReference type="GO" id="GO:0005615">
    <property type="term" value="C:extracellular space"/>
    <property type="evidence" value="ECO:0007669"/>
    <property type="project" value="TreeGrafter"/>
</dbReference>
<protein>
    <submittedName>
        <fullName evidence="2">Uncharacterized protein LOC116299688</fullName>
    </submittedName>
</protein>
<name>A0A6P8IAM8_ACTTE</name>